<evidence type="ECO:0000256" key="3">
    <source>
        <dbReference type="ARBA" id="ARBA00023004"/>
    </source>
</evidence>
<sequence length="265" mass="28934" precursor="true">MTVKTGICTLLCVLSALITAITAHAQPQQPSIDQLLDEPFLDDYYSNVVYGYNIITDTQSHASRYVGNRLNCTNCHLQAGTVPDALPLNVAGMYPKWRAKNGKRNGIGLRIRECFLYSMDGIMPPEDAPEVLAVSAYVTYLSQGQIMGAEPEGRGVPTLPDTGYDPNPANGRAVYMQHCASCHGQQGEGVAGMPPVWGLDSYNRGAGMNRIQEAAGFIWANMPLGQGRTLTHQQALDVSAYLNLQIRPADPRNSKFLKLLEHLIN</sequence>
<organism evidence="7 8">
    <name type="scientific">Pseudohongiella spirulinae</name>
    <dbReference type="NCBI Taxonomy" id="1249552"/>
    <lineage>
        <taxon>Bacteria</taxon>
        <taxon>Pseudomonadati</taxon>
        <taxon>Pseudomonadota</taxon>
        <taxon>Gammaproteobacteria</taxon>
        <taxon>Pseudomonadales</taxon>
        <taxon>Pseudohongiellaceae</taxon>
        <taxon>Pseudohongiella</taxon>
    </lineage>
</organism>
<protein>
    <submittedName>
        <fullName evidence="7">Cytochrome C</fullName>
    </submittedName>
</protein>
<dbReference type="PANTHER" id="PTHR35008">
    <property type="entry name" value="BLL4482 PROTEIN-RELATED"/>
    <property type="match status" value="1"/>
</dbReference>
<dbReference type="KEGG" id="pspi:PS2015_1304"/>
<dbReference type="PANTHER" id="PTHR35008:SF9">
    <property type="entry name" value="CYTOCHROME C DOMAIN-CONTAINING PROTEIN"/>
    <property type="match status" value="1"/>
</dbReference>
<accession>A0A0S2KCB1</accession>
<dbReference type="InterPro" id="IPR036909">
    <property type="entry name" value="Cyt_c-like_dom_sf"/>
</dbReference>
<dbReference type="PATRIC" id="fig|1249552.3.peg.1309"/>
<dbReference type="AlphaFoldDB" id="A0A0S2KCB1"/>
<dbReference type="RefSeq" id="WP_058021450.1">
    <property type="nucleotide sequence ID" value="NZ_CP013189.1"/>
</dbReference>
<keyword evidence="3 4" id="KW-0408">Iron</keyword>
<dbReference type="GO" id="GO:0020037">
    <property type="term" value="F:heme binding"/>
    <property type="evidence" value="ECO:0007669"/>
    <property type="project" value="InterPro"/>
</dbReference>
<dbReference type="GO" id="GO:0009055">
    <property type="term" value="F:electron transfer activity"/>
    <property type="evidence" value="ECO:0007669"/>
    <property type="project" value="InterPro"/>
</dbReference>
<keyword evidence="5" id="KW-0732">Signal</keyword>
<feature type="chain" id="PRO_5006601477" evidence="5">
    <location>
        <begin position="26"/>
        <end position="265"/>
    </location>
</feature>
<evidence type="ECO:0000256" key="2">
    <source>
        <dbReference type="ARBA" id="ARBA00022723"/>
    </source>
</evidence>
<gene>
    <name evidence="7" type="ORF">PS2015_1304</name>
</gene>
<evidence type="ECO:0000256" key="4">
    <source>
        <dbReference type="PROSITE-ProRule" id="PRU00433"/>
    </source>
</evidence>
<feature type="signal peptide" evidence="5">
    <location>
        <begin position="1"/>
        <end position="25"/>
    </location>
</feature>
<proteinExistence type="predicted"/>
<feature type="domain" description="Cytochrome c" evidence="6">
    <location>
        <begin position="166"/>
        <end position="246"/>
    </location>
</feature>
<dbReference type="Proteomes" id="UP000065641">
    <property type="component" value="Chromosome"/>
</dbReference>
<evidence type="ECO:0000313" key="7">
    <source>
        <dbReference type="EMBL" id="ALO45962.1"/>
    </source>
</evidence>
<evidence type="ECO:0000313" key="8">
    <source>
        <dbReference type="Proteomes" id="UP000065641"/>
    </source>
</evidence>
<reference evidence="7 8" key="1">
    <citation type="submission" date="2015-11" db="EMBL/GenBank/DDBJ databases">
        <authorList>
            <person name="Zhang Y."/>
            <person name="Guo Z."/>
        </authorList>
    </citation>
    <scope>NUCLEOTIDE SEQUENCE [LARGE SCALE GENOMIC DNA]</scope>
    <source>
        <strain evidence="7 8">KCTC 32221</strain>
    </source>
</reference>
<keyword evidence="1 4" id="KW-0349">Heme</keyword>
<evidence type="ECO:0000256" key="1">
    <source>
        <dbReference type="ARBA" id="ARBA00022617"/>
    </source>
</evidence>
<dbReference type="SUPFAM" id="SSF46626">
    <property type="entry name" value="Cytochrome c"/>
    <property type="match status" value="2"/>
</dbReference>
<dbReference type="InterPro" id="IPR051459">
    <property type="entry name" value="Cytochrome_c-type_DH"/>
</dbReference>
<keyword evidence="8" id="KW-1185">Reference proteome</keyword>
<evidence type="ECO:0000259" key="6">
    <source>
        <dbReference type="PROSITE" id="PS51007"/>
    </source>
</evidence>
<dbReference type="OrthoDB" id="9779283at2"/>
<dbReference type="Pfam" id="PF00034">
    <property type="entry name" value="Cytochrom_C"/>
    <property type="match status" value="1"/>
</dbReference>
<evidence type="ECO:0000256" key="5">
    <source>
        <dbReference type="SAM" id="SignalP"/>
    </source>
</evidence>
<dbReference type="STRING" id="1249552.PS2015_1304"/>
<dbReference type="GO" id="GO:0046872">
    <property type="term" value="F:metal ion binding"/>
    <property type="evidence" value="ECO:0007669"/>
    <property type="project" value="UniProtKB-KW"/>
</dbReference>
<dbReference type="InterPro" id="IPR009056">
    <property type="entry name" value="Cyt_c-like_dom"/>
</dbReference>
<dbReference type="Gene3D" id="1.10.760.10">
    <property type="entry name" value="Cytochrome c-like domain"/>
    <property type="match status" value="2"/>
</dbReference>
<keyword evidence="2 4" id="KW-0479">Metal-binding</keyword>
<dbReference type="EMBL" id="CP013189">
    <property type="protein sequence ID" value="ALO45962.1"/>
    <property type="molecule type" value="Genomic_DNA"/>
</dbReference>
<dbReference type="PROSITE" id="PS51007">
    <property type="entry name" value="CYTC"/>
    <property type="match status" value="1"/>
</dbReference>
<name>A0A0S2KCB1_9GAMM</name>